<dbReference type="Pfam" id="PF13487">
    <property type="entry name" value="HD_5"/>
    <property type="match status" value="1"/>
</dbReference>
<dbReference type="SUPFAM" id="SSF55781">
    <property type="entry name" value="GAF domain-like"/>
    <property type="match status" value="2"/>
</dbReference>
<dbReference type="SMART" id="SM00388">
    <property type="entry name" value="HisKA"/>
    <property type="match status" value="1"/>
</dbReference>
<keyword evidence="6" id="KW-1185">Reference proteome</keyword>
<evidence type="ECO:0000313" key="6">
    <source>
        <dbReference type="Proteomes" id="UP000035036"/>
    </source>
</evidence>
<dbReference type="SUPFAM" id="SSF109604">
    <property type="entry name" value="HD-domain/PDEase-like"/>
    <property type="match status" value="1"/>
</dbReference>
<dbReference type="STRING" id="483547.GSUB_08220"/>
<dbReference type="Pfam" id="PF00512">
    <property type="entry name" value="HisKA"/>
    <property type="match status" value="1"/>
</dbReference>
<reference evidence="5 6" key="1">
    <citation type="journal article" date="2015" name="Genome Announc.">
        <title>Genomes of Geoalkalibacter ferrihydriticus Z-0531T and Geoalkalibacter subterraneus Red1T, Two Haloalkaliphilic Metal-Reducing Deltaproteobacteria.</title>
        <authorList>
            <person name="Badalamenti J.P."/>
            <person name="Krajmalnik-Brown R."/>
            <person name="Torres C.I."/>
            <person name="Bond D.R."/>
        </authorList>
    </citation>
    <scope>NUCLEOTIDE SEQUENCE [LARGE SCALE GENOMIC DNA]</scope>
    <source>
        <strain evidence="5 6">Red1</strain>
    </source>
</reference>
<keyword evidence="5" id="KW-0808">Transferase</keyword>
<dbReference type="Gene3D" id="3.30.450.40">
    <property type="match status" value="2"/>
</dbReference>
<dbReference type="OrthoDB" id="5391292at2"/>
<evidence type="ECO:0000313" key="5">
    <source>
        <dbReference type="EMBL" id="AJF06540.1"/>
    </source>
</evidence>
<dbReference type="SUPFAM" id="SSF47384">
    <property type="entry name" value="Homodimeric domain of signal transducing histidine kinase"/>
    <property type="match status" value="1"/>
</dbReference>
<dbReference type="InterPro" id="IPR005467">
    <property type="entry name" value="His_kinase_dom"/>
</dbReference>
<dbReference type="InterPro" id="IPR036890">
    <property type="entry name" value="HATPase_C_sf"/>
</dbReference>
<evidence type="ECO:0000259" key="3">
    <source>
        <dbReference type="PROSITE" id="PS50109"/>
    </source>
</evidence>
<dbReference type="InterPro" id="IPR036097">
    <property type="entry name" value="HisK_dim/P_sf"/>
</dbReference>
<dbReference type="EC" id="2.7.13.3" evidence="2"/>
<dbReference type="CDD" id="cd00082">
    <property type="entry name" value="HisKA"/>
    <property type="match status" value="1"/>
</dbReference>
<dbReference type="Pfam" id="PF01590">
    <property type="entry name" value="GAF"/>
    <property type="match status" value="1"/>
</dbReference>
<dbReference type="PANTHER" id="PTHR43155:SF2">
    <property type="entry name" value="CYCLIC DI-GMP PHOSPHODIESTERASE PA4108"/>
    <property type="match status" value="1"/>
</dbReference>
<evidence type="ECO:0000256" key="1">
    <source>
        <dbReference type="ARBA" id="ARBA00000085"/>
    </source>
</evidence>
<dbReference type="InterPro" id="IPR037522">
    <property type="entry name" value="HD_GYP_dom"/>
</dbReference>
<feature type="domain" description="Histidine kinase" evidence="3">
    <location>
        <begin position="195"/>
        <end position="408"/>
    </location>
</feature>
<name>A0A0B5FR23_9BACT</name>
<sequence length="748" mass="84311">MSHLSEKKLEILQQISNAIILSDNVSSIANIMLDLAIDHTGAQKGSLMLLDSRQRLSIFTSRGLDDKLARTYSIEVGEGIAGYVAQQRQPVLVADIDKDPRFHQTHDHYKTRSFISCPVIGKSQLLGVLNINDKKDGSPFTEDELTLIQIIANQAAIALKNAFLVTQLKSKAAELEDVNRKLIETSVAKTEFLTRVSHELRTPLNSCKGAIYYMLNSERPRTEEDREFLGIISQEVNKMIAIVENQLDFLRTEDESRILHSTIINLENALRETLESKMLQSRIARKDLRIHIRFPQDLPDVVGDKIMVAQLFINLMEGMIPFVPPSGEILFTACEDEHVVLTMQASFRLPEGAAEAFFTSPNLLDPQKSDESLKLYLARKSAQTHHWKLDAANTDQGLRISLVIPRKDRQRIDAAINTTMDLFLDFVSELLAVNTCSIMLSDDLTQDLVIRSARGLDDDVVKQTRIRPGDRIAGWVAQEGKPLLIRDIREDPRFSTSTLSDQYNTQSLLSLPLIIDGKTIGVINLNNKKSGDAFSQTDLKVAQVLADRIASLIAQMRQNGHTEKDLKRIIASFDTLLSAKRRHPHAKMRNLDLTDRLLEKLGVDEDRKRLGLYISMVYDLGLALIDKSVLKKGRNLSKAELGSLRIHPYTTVDLLKDIEFSDDVREIILHHHEHYNGQGYPDGLKGEQIPFLSRALSVVDAWCAMTEDRTYRKKMSEEKALQELKEKAGTQFDPDIVTAFTEMMGSNP</sequence>
<dbReference type="KEGG" id="gsb:GSUB_08220"/>
<dbReference type="PROSITE" id="PS50109">
    <property type="entry name" value="HIS_KIN"/>
    <property type="match status" value="1"/>
</dbReference>
<dbReference type="InterPro" id="IPR003661">
    <property type="entry name" value="HisK_dim/P_dom"/>
</dbReference>
<comment type="catalytic activity">
    <reaction evidence="1">
        <text>ATP + protein L-histidine = ADP + protein N-phospho-L-histidine.</text>
        <dbReference type="EC" id="2.7.13.3"/>
    </reaction>
</comment>
<accession>A0A0B5FR23</accession>
<dbReference type="SUPFAM" id="SSF55874">
    <property type="entry name" value="ATPase domain of HSP90 chaperone/DNA topoisomerase II/histidine kinase"/>
    <property type="match status" value="1"/>
</dbReference>
<dbReference type="CDD" id="cd00077">
    <property type="entry name" value="HDc"/>
    <property type="match status" value="1"/>
</dbReference>
<dbReference type="PANTHER" id="PTHR43155">
    <property type="entry name" value="CYCLIC DI-GMP PHOSPHODIESTERASE PA4108-RELATED"/>
    <property type="match status" value="1"/>
</dbReference>
<dbReference type="GO" id="GO:0000155">
    <property type="term" value="F:phosphorelay sensor kinase activity"/>
    <property type="evidence" value="ECO:0007669"/>
    <property type="project" value="InterPro"/>
</dbReference>
<feature type="domain" description="HD-GYP" evidence="4">
    <location>
        <begin position="562"/>
        <end position="748"/>
    </location>
</feature>
<gene>
    <name evidence="5" type="ORF">GSUB_08220</name>
</gene>
<dbReference type="Pfam" id="PF13185">
    <property type="entry name" value="GAF_2"/>
    <property type="match status" value="1"/>
</dbReference>
<dbReference type="HOGENOM" id="CLU_368723_0_0_7"/>
<dbReference type="Proteomes" id="UP000035036">
    <property type="component" value="Chromosome"/>
</dbReference>
<dbReference type="InterPro" id="IPR029016">
    <property type="entry name" value="GAF-like_dom_sf"/>
</dbReference>
<dbReference type="Gene3D" id="1.10.3210.10">
    <property type="entry name" value="Hypothetical protein af1432"/>
    <property type="match status" value="1"/>
</dbReference>
<dbReference type="InterPro" id="IPR003018">
    <property type="entry name" value="GAF"/>
</dbReference>
<evidence type="ECO:0000259" key="4">
    <source>
        <dbReference type="PROSITE" id="PS51832"/>
    </source>
</evidence>
<dbReference type="RefSeq" id="WP_040200189.1">
    <property type="nucleotide sequence ID" value="NZ_CP010311.1"/>
</dbReference>
<organism evidence="5 6">
    <name type="scientific">Geoalkalibacter subterraneus</name>
    <dbReference type="NCBI Taxonomy" id="483547"/>
    <lineage>
        <taxon>Bacteria</taxon>
        <taxon>Pseudomonadati</taxon>
        <taxon>Thermodesulfobacteriota</taxon>
        <taxon>Desulfuromonadia</taxon>
        <taxon>Desulfuromonadales</taxon>
        <taxon>Geoalkalibacteraceae</taxon>
        <taxon>Geoalkalibacter</taxon>
    </lineage>
</organism>
<dbReference type="Gene3D" id="3.30.565.10">
    <property type="entry name" value="Histidine kinase-like ATPase, C-terminal domain"/>
    <property type="match status" value="1"/>
</dbReference>
<dbReference type="InterPro" id="IPR003607">
    <property type="entry name" value="HD/PDEase_dom"/>
</dbReference>
<dbReference type="PROSITE" id="PS51832">
    <property type="entry name" value="HD_GYP"/>
    <property type="match status" value="1"/>
</dbReference>
<dbReference type="AlphaFoldDB" id="A0A0B5FR23"/>
<dbReference type="SMART" id="SM00065">
    <property type="entry name" value="GAF"/>
    <property type="match status" value="2"/>
</dbReference>
<keyword evidence="5" id="KW-0418">Kinase</keyword>
<dbReference type="EMBL" id="CP010311">
    <property type="protein sequence ID" value="AJF06540.1"/>
    <property type="molecule type" value="Genomic_DNA"/>
</dbReference>
<proteinExistence type="predicted"/>
<protein>
    <recommendedName>
        <fullName evidence="2">histidine kinase</fullName>
        <ecNumber evidence="2">2.7.13.3</ecNumber>
    </recommendedName>
</protein>
<evidence type="ECO:0000256" key="2">
    <source>
        <dbReference type="ARBA" id="ARBA00012438"/>
    </source>
</evidence>
<dbReference type="Gene3D" id="1.10.287.130">
    <property type="match status" value="1"/>
</dbReference>